<feature type="domain" description="Flagellar hook-length control protein-like C-terminal" evidence="2">
    <location>
        <begin position="334"/>
        <end position="410"/>
    </location>
</feature>
<evidence type="ECO:0000313" key="3">
    <source>
        <dbReference type="EMBL" id="GEO98769.1"/>
    </source>
</evidence>
<dbReference type="RefSeq" id="WP_147077481.1">
    <property type="nucleotide sequence ID" value="NZ_BJZT01000009.1"/>
</dbReference>
<feature type="compositionally biased region" description="Basic and acidic residues" evidence="1">
    <location>
        <begin position="87"/>
        <end position="123"/>
    </location>
</feature>
<comment type="caution">
    <text evidence="3">The sequence shown here is derived from an EMBL/GenBank/DDBJ whole genome shotgun (WGS) entry which is preliminary data.</text>
</comment>
<keyword evidence="4" id="KW-1185">Reference proteome</keyword>
<sequence>MALTLRDVVESRASQRTSHVRRDAAETRDAVEGRRERFSLEDADRRSALDSRLRASTAARVDAARSRVGKPDSAVANAPKPAAAEPEGGKTSETRADRSEPQDETVREKDGPARSPDTDRAARPEAPAKPIPGKSALPDRATPFKAEAPVAEQADVQGAEGEPVESLAAAVEGQSETVTVPQADTAASAAPLPMMAIPSATPPPVVSAPAQGTSAGGAKPEGEADIAVADSATGGTAPLAGGNTAARGSATAKAGFDAALAEIASEGAGDDAAAALTSRGTEPSAVGGGTATLPASTEAKTAPAVQQPAPAAPAPTPVPLGAVPMTIGLRALGASNRFEIRLDPKELGRIDVSIDIDKESGTVGARLVVDRPETLALLQRDASSLQQALAQTGLDASAGISLSLRSDSENQRSGAGSDAQARRGGQIDRNGRESGIDQVPIDLVPLRALRGLGRVDIRI</sequence>
<feature type="region of interest" description="Disordered" evidence="1">
    <location>
        <begin position="276"/>
        <end position="317"/>
    </location>
</feature>
<feature type="region of interest" description="Disordered" evidence="1">
    <location>
        <begin position="203"/>
        <end position="222"/>
    </location>
</feature>
<dbReference type="EMBL" id="BJZT01000009">
    <property type="protein sequence ID" value="GEO98769.1"/>
    <property type="molecule type" value="Genomic_DNA"/>
</dbReference>
<proteinExistence type="predicted"/>
<dbReference type="CDD" id="cd17470">
    <property type="entry name" value="T3SS_Flik_C"/>
    <property type="match status" value="1"/>
</dbReference>
<reference evidence="3 4" key="1">
    <citation type="submission" date="2019-07" db="EMBL/GenBank/DDBJ databases">
        <title>Whole genome shotgun sequence of Methylobacterium haplocladii NBRC 107714.</title>
        <authorList>
            <person name="Hosoyama A."/>
            <person name="Uohara A."/>
            <person name="Ohji S."/>
            <person name="Ichikawa N."/>
        </authorList>
    </citation>
    <scope>NUCLEOTIDE SEQUENCE [LARGE SCALE GENOMIC DNA]</scope>
    <source>
        <strain evidence="3 4">NBRC 107714</strain>
    </source>
</reference>
<accession>A0A512IM21</accession>
<feature type="region of interest" description="Disordered" evidence="1">
    <location>
        <begin position="405"/>
        <end position="434"/>
    </location>
</feature>
<feature type="compositionally biased region" description="Low complexity" evidence="1">
    <location>
        <begin position="74"/>
        <end position="86"/>
    </location>
</feature>
<protein>
    <recommendedName>
        <fullName evidence="2">Flagellar hook-length control protein-like C-terminal domain-containing protein</fullName>
    </recommendedName>
</protein>
<name>A0A512IM21_9HYPH</name>
<feature type="region of interest" description="Disordered" evidence="1">
    <location>
        <begin position="1"/>
        <end position="178"/>
    </location>
</feature>
<gene>
    <name evidence="3" type="ORF">MHA02_11570</name>
</gene>
<dbReference type="Proteomes" id="UP000321258">
    <property type="component" value="Unassembled WGS sequence"/>
</dbReference>
<evidence type="ECO:0000256" key="1">
    <source>
        <dbReference type="SAM" id="MobiDB-lite"/>
    </source>
</evidence>
<feature type="compositionally biased region" description="Basic and acidic residues" evidence="1">
    <location>
        <begin position="20"/>
        <end position="53"/>
    </location>
</feature>
<dbReference type="InterPro" id="IPR038610">
    <property type="entry name" value="FliK-like_C_sf"/>
</dbReference>
<organism evidence="3 4">
    <name type="scientific">Methylobacterium haplocladii</name>
    <dbReference type="NCBI Taxonomy" id="1176176"/>
    <lineage>
        <taxon>Bacteria</taxon>
        <taxon>Pseudomonadati</taxon>
        <taxon>Pseudomonadota</taxon>
        <taxon>Alphaproteobacteria</taxon>
        <taxon>Hyphomicrobiales</taxon>
        <taxon>Methylobacteriaceae</taxon>
        <taxon>Methylobacterium</taxon>
    </lineage>
</organism>
<evidence type="ECO:0000259" key="2">
    <source>
        <dbReference type="Pfam" id="PF02120"/>
    </source>
</evidence>
<feature type="compositionally biased region" description="Basic and acidic residues" evidence="1">
    <location>
        <begin position="425"/>
        <end position="434"/>
    </location>
</feature>
<dbReference type="Pfam" id="PF02120">
    <property type="entry name" value="Flg_hook"/>
    <property type="match status" value="1"/>
</dbReference>
<dbReference type="AlphaFoldDB" id="A0A512IM21"/>
<dbReference type="OrthoDB" id="7203912at2"/>
<dbReference type="Gene3D" id="3.30.750.140">
    <property type="match status" value="1"/>
</dbReference>
<evidence type="ECO:0000313" key="4">
    <source>
        <dbReference type="Proteomes" id="UP000321258"/>
    </source>
</evidence>
<dbReference type="InterPro" id="IPR021136">
    <property type="entry name" value="Flagellar_hook_control-like_C"/>
</dbReference>